<sequence>MKDSDIKTDETERKDETDDIDAVATAAAATAAVTAAAAVAAGADAAESVEPAESEVKAEVEADHVTADTVPSVETPIFEGTPAPLDSITAEATPAPETPVGEAGNTVEDSTIAATNITTTSAAPITANVTPVPETTKKSKSEKKDTIDLEDFGESKKSLFNMYKRVNDIIFSTLIRQQGFIKNPKKVNTEIEDFRPSSSEFIDDLFSTI</sequence>
<evidence type="ECO:0000313" key="1">
    <source>
        <dbReference type="EMBL" id="GME95289.1"/>
    </source>
</evidence>
<gene>
    <name evidence="1" type="ORF">Cboi01_000383700</name>
</gene>
<dbReference type="EMBL" id="BSXV01002254">
    <property type="protein sequence ID" value="GME95289.1"/>
    <property type="molecule type" value="Genomic_DNA"/>
</dbReference>
<organism evidence="1 2">
    <name type="scientific">Candida boidinii</name>
    <name type="common">Yeast</name>
    <dbReference type="NCBI Taxonomy" id="5477"/>
    <lineage>
        <taxon>Eukaryota</taxon>
        <taxon>Fungi</taxon>
        <taxon>Dikarya</taxon>
        <taxon>Ascomycota</taxon>
        <taxon>Saccharomycotina</taxon>
        <taxon>Pichiomycetes</taxon>
        <taxon>Pichiales</taxon>
        <taxon>Pichiaceae</taxon>
        <taxon>Ogataea</taxon>
        <taxon>Ogataea/Candida clade</taxon>
    </lineage>
</organism>
<proteinExistence type="predicted"/>
<protein>
    <submittedName>
        <fullName evidence="1">Unnamed protein product</fullName>
    </submittedName>
</protein>
<dbReference type="Proteomes" id="UP001165101">
    <property type="component" value="Unassembled WGS sequence"/>
</dbReference>
<evidence type="ECO:0000313" key="2">
    <source>
        <dbReference type="Proteomes" id="UP001165101"/>
    </source>
</evidence>
<comment type="caution">
    <text evidence="1">The sequence shown here is derived from an EMBL/GenBank/DDBJ whole genome shotgun (WGS) entry which is preliminary data.</text>
</comment>
<accession>A0ACB5TUS5</accession>
<name>A0ACB5TUS5_CANBO</name>
<reference evidence="1" key="1">
    <citation type="submission" date="2023-04" db="EMBL/GenBank/DDBJ databases">
        <title>Candida boidinii NBRC 1967.</title>
        <authorList>
            <person name="Ichikawa N."/>
            <person name="Sato H."/>
            <person name="Tonouchi N."/>
        </authorList>
    </citation>
    <scope>NUCLEOTIDE SEQUENCE</scope>
    <source>
        <strain evidence="1">NBRC 1967</strain>
    </source>
</reference>
<keyword evidence="2" id="KW-1185">Reference proteome</keyword>